<dbReference type="SUPFAM" id="SSF69000">
    <property type="entry name" value="FAD-dependent thiol oxidase"/>
    <property type="match status" value="1"/>
</dbReference>
<dbReference type="EC" id="1.8.3.2" evidence="6"/>
<evidence type="ECO:0000259" key="7">
    <source>
        <dbReference type="PROSITE" id="PS51324"/>
    </source>
</evidence>
<keyword evidence="2 6" id="KW-0285">Flavoprotein</keyword>
<dbReference type="Gene3D" id="1.20.120.310">
    <property type="entry name" value="ERV/ALR sulfhydryl oxidase domain"/>
    <property type="match status" value="1"/>
</dbReference>
<comment type="cofactor">
    <cofactor evidence="1 6">
        <name>FAD</name>
        <dbReference type="ChEBI" id="CHEBI:57692"/>
    </cofactor>
</comment>
<keyword evidence="8" id="KW-1185">Reference proteome</keyword>
<gene>
    <name evidence="9" type="primary">LOC101853833</name>
</gene>
<evidence type="ECO:0000256" key="5">
    <source>
        <dbReference type="ARBA" id="ARBA00023157"/>
    </source>
</evidence>
<dbReference type="GeneID" id="101853833"/>
<keyword evidence="3 6" id="KW-0274">FAD</keyword>
<dbReference type="PANTHER" id="PTHR12645">
    <property type="entry name" value="ALR/ERV"/>
    <property type="match status" value="1"/>
</dbReference>
<dbReference type="PROSITE" id="PS51324">
    <property type="entry name" value="ERV_ALR"/>
    <property type="match status" value="1"/>
</dbReference>
<sequence>MKPGRPRSKIQVDETDEVKQFFRRDTAFRSSSNLDMSLRRQTQRYDPYAFIDQMATPFEVPLDAAKKGQKRNGDNGGLADQRPMPHCKACTDFKTWMQLTAHPRRNMSREERERKECPLDSELLGRNTWAFLHTMAAYYPEQPSAEQQSNMTQFISLFSQFYPCHKCASHLREDLKTNIPDVRSNTKLSQWFCELHNSVNVRLGKVEFDCSKVLERWRDGWEDKSCD</sequence>
<evidence type="ECO:0000256" key="4">
    <source>
        <dbReference type="ARBA" id="ARBA00023002"/>
    </source>
</evidence>
<evidence type="ECO:0000256" key="2">
    <source>
        <dbReference type="ARBA" id="ARBA00022630"/>
    </source>
</evidence>
<protein>
    <recommendedName>
        <fullName evidence="6">Sulfhydryl oxidase</fullName>
        <ecNumber evidence="6">1.8.3.2</ecNumber>
    </recommendedName>
</protein>
<accession>A0ABM0KA38</accession>
<proteinExistence type="predicted"/>
<evidence type="ECO:0000256" key="1">
    <source>
        <dbReference type="ARBA" id="ARBA00001974"/>
    </source>
</evidence>
<evidence type="ECO:0000313" key="8">
    <source>
        <dbReference type="Proteomes" id="UP000694888"/>
    </source>
</evidence>
<dbReference type="InterPro" id="IPR017905">
    <property type="entry name" value="ERV/ALR_sulphydryl_oxidase"/>
</dbReference>
<dbReference type="Proteomes" id="UP000694888">
    <property type="component" value="Unplaced"/>
</dbReference>
<organism evidence="8 9">
    <name type="scientific">Aplysia californica</name>
    <name type="common">California sea hare</name>
    <dbReference type="NCBI Taxonomy" id="6500"/>
    <lineage>
        <taxon>Eukaryota</taxon>
        <taxon>Metazoa</taxon>
        <taxon>Spiralia</taxon>
        <taxon>Lophotrochozoa</taxon>
        <taxon>Mollusca</taxon>
        <taxon>Gastropoda</taxon>
        <taxon>Heterobranchia</taxon>
        <taxon>Euthyneura</taxon>
        <taxon>Tectipleura</taxon>
        <taxon>Aplysiida</taxon>
        <taxon>Aplysioidea</taxon>
        <taxon>Aplysiidae</taxon>
        <taxon>Aplysia</taxon>
    </lineage>
</organism>
<dbReference type="Pfam" id="PF04777">
    <property type="entry name" value="Evr1_Alr"/>
    <property type="match status" value="1"/>
</dbReference>
<evidence type="ECO:0000256" key="6">
    <source>
        <dbReference type="RuleBase" id="RU371123"/>
    </source>
</evidence>
<feature type="domain" description="ERV/ALR sulfhydryl oxidase" evidence="7">
    <location>
        <begin position="117"/>
        <end position="217"/>
    </location>
</feature>
<keyword evidence="4 6" id="KW-0560">Oxidoreductase</keyword>
<dbReference type="InterPro" id="IPR039799">
    <property type="entry name" value="ALR/ERV"/>
</dbReference>
<dbReference type="InterPro" id="IPR036774">
    <property type="entry name" value="ERV/ALR_sulphydryl_oxid_sf"/>
</dbReference>
<dbReference type="PANTHER" id="PTHR12645:SF0">
    <property type="entry name" value="FAD-LINKED SULFHYDRYL OXIDASE ALR"/>
    <property type="match status" value="1"/>
</dbReference>
<reference evidence="9" key="1">
    <citation type="submission" date="2025-08" db="UniProtKB">
        <authorList>
            <consortium name="RefSeq"/>
        </authorList>
    </citation>
    <scope>IDENTIFICATION</scope>
</reference>
<keyword evidence="5" id="KW-1015">Disulfide bond</keyword>
<comment type="catalytic activity">
    <reaction evidence="6">
        <text>2 R'C(R)SH + O2 = R'C(R)S-S(R)CR' + H2O2</text>
        <dbReference type="Rhea" id="RHEA:17357"/>
        <dbReference type="ChEBI" id="CHEBI:15379"/>
        <dbReference type="ChEBI" id="CHEBI:16240"/>
        <dbReference type="ChEBI" id="CHEBI:16520"/>
        <dbReference type="ChEBI" id="CHEBI:17412"/>
        <dbReference type="EC" id="1.8.3.2"/>
    </reaction>
</comment>
<evidence type="ECO:0000256" key="3">
    <source>
        <dbReference type="ARBA" id="ARBA00022827"/>
    </source>
</evidence>
<dbReference type="RefSeq" id="XP_005112567.1">
    <property type="nucleotide sequence ID" value="XM_005112510.3"/>
</dbReference>
<name>A0ABM0KA38_APLCA</name>
<evidence type="ECO:0000313" key="9">
    <source>
        <dbReference type="RefSeq" id="XP_005112567.1"/>
    </source>
</evidence>